<dbReference type="AlphaFoldDB" id="A0A2P7BVL8"/>
<comment type="caution">
    <text evidence="1">The sequence shown here is derived from an EMBL/GenBank/DDBJ whole genome shotgun (WGS) entry which is preliminary data.</text>
</comment>
<sequence length="82" mass="9394">MKLLTGLLFLLILIFAGCKTLTPEERRAIDAQSCASFGFKRGTTAFSTCLLDLELDRRADRRAQFEQFNTPVIVYDGRYRGW</sequence>
<proteinExistence type="predicted"/>
<dbReference type="OrthoDB" id="8163917at2"/>
<dbReference type="EMBL" id="PGGO01000001">
    <property type="protein sequence ID" value="PSH70515.1"/>
    <property type="molecule type" value="Genomic_DNA"/>
</dbReference>
<dbReference type="RefSeq" id="WP_106708956.1">
    <property type="nucleotide sequence ID" value="NZ_PGGO01000001.1"/>
</dbReference>
<evidence type="ECO:0000313" key="1">
    <source>
        <dbReference type="EMBL" id="PSH70515.1"/>
    </source>
</evidence>
<accession>A0A2P7BVL8</accession>
<dbReference type="Proteomes" id="UP000241444">
    <property type="component" value="Unassembled WGS sequence"/>
</dbReference>
<name>A0A2P7BVL8_9HYPH</name>
<dbReference type="PROSITE" id="PS51257">
    <property type="entry name" value="PROKAR_LIPOPROTEIN"/>
    <property type="match status" value="1"/>
</dbReference>
<gene>
    <name evidence="1" type="ORF">CU102_00145</name>
</gene>
<protein>
    <recommendedName>
        <fullName evidence="3">Lipoprotein</fullName>
    </recommendedName>
</protein>
<evidence type="ECO:0008006" key="3">
    <source>
        <dbReference type="Google" id="ProtNLM"/>
    </source>
</evidence>
<evidence type="ECO:0000313" key="2">
    <source>
        <dbReference type="Proteomes" id="UP000241444"/>
    </source>
</evidence>
<reference evidence="2" key="1">
    <citation type="submission" date="2017-11" db="EMBL/GenBank/DDBJ databases">
        <authorList>
            <person name="Kuznetsova I."/>
            <person name="Sazanova A."/>
            <person name="Chirak E."/>
            <person name="Safronova V."/>
            <person name="Willems A."/>
        </authorList>
    </citation>
    <scope>NUCLEOTIDE SEQUENCE [LARGE SCALE GENOMIC DNA]</scope>
    <source>
        <strain evidence="2">STM 196</strain>
    </source>
</reference>
<keyword evidence="2" id="KW-1185">Reference proteome</keyword>
<organism evidence="1 2">
    <name type="scientific">Phyllobacterium brassicacearum</name>
    <dbReference type="NCBI Taxonomy" id="314235"/>
    <lineage>
        <taxon>Bacteria</taxon>
        <taxon>Pseudomonadati</taxon>
        <taxon>Pseudomonadota</taxon>
        <taxon>Alphaproteobacteria</taxon>
        <taxon>Hyphomicrobiales</taxon>
        <taxon>Phyllobacteriaceae</taxon>
        <taxon>Phyllobacterium</taxon>
    </lineage>
</organism>